<feature type="modified residue" description="N6-(pyridoxal phosphate)lysine" evidence="2">
    <location>
        <position position="121"/>
    </location>
</feature>
<dbReference type="GO" id="GO:0000271">
    <property type="term" value="P:polysaccharide biosynthetic process"/>
    <property type="evidence" value="ECO:0007669"/>
    <property type="project" value="TreeGrafter"/>
</dbReference>
<name>A0A1F7F6W2_UNCRA</name>
<accession>A0A1F7F6W2</accession>
<protein>
    <recommendedName>
        <fullName evidence="6">Glutamine--scyllo-inositol aminotransferase</fullName>
    </recommendedName>
</protein>
<dbReference type="SUPFAM" id="SSF53383">
    <property type="entry name" value="PLP-dependent transferases"/>
    <property type="match status" value="1"/>
</dbReference>
<dbReference type="PANTHER" id="PTHR30244">
    <property type="entry name" value="TRANSAMINASE"/>
    <property type="match status" value="1"/>
</dbReference>
<dbReference type="PANTHER" id="PTHR30244:SF34">
    <property type="entry name" value="DTDP-4-AMINO-4,6-DIDEOXYGALACTOSE TRANSAMINASE"/>
    <property type="match status" value="1"/>
</dbReference>
<comment type="similarity">
    <text evidence="3">Belongs to the DegT/DnrJ/EryC1 family.</text>
</comment>
<gene>
    <name evidence="4" type="ORF">A2519_16050</name>
</gene>
<evidence type="ECO:0000256" key="3">
    <source>
        <dbReference type="RuleBase" id="RU004508"/>
    </source>
</evidence>
<dbReference type="Pfam" id="PF01041">
    <property type="entry name" value="DegT_DnrJ_EryC1"/>
    <property type="match status" value="1"/>
</dbReference>
<evidence type="ECO:0000313" key="5">
    <source>
        <dbReference type="Proteomes" id="UP000179243"/>
    </source>
</evidence>
<evidence type="ECO:0000256" key="2">
    <source>
        <dbReference type="PIRSR" id="PIRSR000390-2"/>
    </source>
</evidence>
<dbReference type="InterPro" id="IPR000653">
    <property type="entry name" value="DegT/StrS_aminotransferase"/>
</dbReference>
<dbReference type="GO" id="GO:0030170">
    <property type="term" value="F:pyridoxal phosphate binding"/>
    <property type="evidence" value="ECO:0007669"/>
    <property type="project" value="TreeGrafter"/>
</dbReference>
<dbReference type="Proteomes" id="UP000179243">
    <property type="component" value="Unassembled WGS sequence"/>
</dbReference>
<comment type="caution">
    <text evidence="4">The sequence shown here is derived from an EMBL/GenBank/DDBJ whole genome shotgun (WGS) entry which is preliminary data.</text>
</comment>
<organism evidence="4 5">
    <name type="scientific">Candidatus Raymondbacteria bacterium RIFOXYD12_FULL_49_13</name>
    <dbReference type="NCBI Taxonomy" id="1817890"/>
    <lineage>
        <taxon>Bacteria</taxon>
        <taxon>Raymondiibacteriota</taxon>
    </lineage>
</organism>
<dbReference type="CDD" id="cd00616">
    <property type="entry name" value="AHBA_syn"/>
    <property type="match status" value="1"/>
</dbReference>
<dbReference type="GO" id="GO:0008483">
    <property type="term" value="F:transaminase activity"/>
    <property type="evidence" value="ECO:0007669"/>
    <property type="project" value="TreeGrafter"/>
</dbReference>
<dbReference type="EMBL" id="MFYX01000109">
    <property type="protein sequence ID" value="OGK02381.1"/>
    <property type="molecule type" value="Genomic_DNA"/>
</dbReference>
<dbReference type="InterPro" id="IPR015424">
    <property type="entry name" value="PyrdxlP-dep_Trfase"/>
</dbReference>
<dbReference type="Gene3D" id="3.90.1150.10">
    <property type="entry name" value="Aspartate Aminotransferase, domain 1"/>
    <property type="match status" value="1"/>
</dbReference>
<evidence type="ECO:0008006" key="6">
    <source>
        <dbReference type="Google" id="ProtNLM"/>
    </source>
</evidence>
<sequence length="333" mass="36736">MGLVAAGIKPGDEVIVPSFTFIATANAIEYCGAKPVFCDIDVGTFAIDPIEIEKKITPKTRAVIPVSLFGLPAHLNEIDKICKKHGLILFEDAACAIGARINGTHCGNWGIGAAFSFHPRKAISTGEGGMFATNNDVLAQQVRSLRDHGASKSDLQRHTEHGGSLLPEFNVLGYNYRMTDIQGALGVTQMKKLEAILKGRAQGAAMYNKLLADMPQVLLPNVPSGYIHGYQSYVVLLTDKQGQIPDFKNVSVLNQKRNKIMAELEQRGITVRQGTHAVHTLGHYKTKYSIKDNDYPFSFMADRLSITLPLFHDFKEDDGVYVKENLKELFKRF</sequence>
<evidence type="ECO:0000313" key="4">
    <source>
        <dbReference type="EMBL" id="OGK02381.1"/>
    </source>
</evidence>
<proteinExistence type="inferred from homology"/>
<reference evidence="4 5" key="1">
    <citation type="journal article" date="2016" name="Nat. Commun.">
        <title>Thousands of microbial genomes shed light on interconnected biogeochemical processes in an aquifer system.</title>
        <authorList>
            <person name="Anantharaman K."/>
            <person name="Brown C.T."/>
            <person name="Hug L.A."/>
            <person name="Sharon I."/>
            <person name="Castelle C.J."/>
            <person name="Probst A.J."/>
            <person name="Thomas B.C."/>
            <person name="Singh A."/>
            <person name="Wilkins M.J."/>
            <person name="Karaoz U."/>
            <person name="Brodie E.L."/>
            <person name="Williams K.H."/>
            <person name="Hubbard S.S."/>
            <person name="Banfield J.F."/>
        </authorList>
    </citation>
    <scope>NUCLEOTIDE SEQUENCE [LARGE SCALE GENOMIC DNA]</scope>
</reference>
<evidence type="ECO:0000256" key="1">
    <source>
        <dbReference type="PIRSR" id="PIRSR000390-1"/>
    </source>
</evidence>
<feature type="active site" description="Proton acceptor" evidence="1">
    <location>
        <position position="121"/>
    </location>
</feature>
<dbReference type="AlphaFoldDB" id="A0A1F7F6W2"/>
<dbReference type="PIRSF" id="PIRSF000390">
    <property type="entry name" value="PLP_StrS"/>
    <property type="match status" value="1"/>
</dbReference>
<dbReference type="InterPro" id="IPR015421">
    <property type="entry name" value="PyrdxlP-dep_Trfase_major"/>
</dbReference>
<dbReference type="InterPro" id="IPR015422">
    <property type="entry name" value="PyrdxlP-dep_Trfase_small"/>
</dbReference>
<dbReference type="Gene3D" id="3.40.640.10">
    <property type="entry name" value="Type I PLP-dependent aspartate aminotransferase-like (Major domain)"/>
    <property type="match status" value="1"/>
</dbReference>
<keyword evidence="2 3" id="KW-0663">Pyridoxal phosphate</keyword>